<evidence type="ECO:0000313" key="3">
    <source>
        <dbReference type="Proteomes" id="UP001329915"/>
    </source>
</evidence>
<dbReference type="Proteomes" id="UP001329915">
    <property type="component" value="Chromosome"/>
</dbReference>
<dbReference type="SUPFAM" id="SSF88723">
    <property type="entry name" value="PIN domain-like"/>
    <property type="match status" value="1"/>
</dbReference>
<gene>
    <name evidence="2" type="ORF">MFMK1_002938</name>
</gene>
<accession>A0AAU0US78</accession>
<reference evidence="2 3" key="1">
    <citation type="submission" date="2023-04" db="EMBL/GenBank/DDBJ databases">
        <authorList>
            <person name="Hsu D."/>
        </authorList>
    </citation>
    <scope>NUCLEOTIDE SEQUENCE [LARGE SCALE GENOMIC DNA]</scope>
    <source>
        <strain evidence="2 3">MK1</strain>
    </source>
</reference>
<sequence>MKGKSLQFIDTNIIIYAYNRTDEEKHNRAKALMKELWEEGQGCLSIQVLQEFYVNITRKLSRPMPPETAAQIIGDLGQWDLHVPEMVDVLETIGIQKRNKISFWDAMIVCSAKSLACDILWTEDLNNGQYCEGVKVQNPFL</sequence>
<evidence type="ECO:0000313" key="2">
    <source>
        <dbReference type="EMBL" id="WRO23090.1"/>
    </source>
</evidence>
<dbReference type="CDD" id="cd18692">
    <property type="entry name" value="PIN_VapC-like"/>
    <property type="match status" value="1"/>
</dbReference>
<evidence type="ECO:0000259" key="1">
    <source>
        <dbReference type="Pfam" id="PF01850"/>
    </source>
</evidence>
<dbReference type="KEGG" id="dbc:MFMK1_002938"/>
<keyword evidence="3" id="KW-1185">Reference proteome</keyword>
<organism evidence="2 3">
    <name type="scientific">Metallumcola ferriviriculae</name>
    <dbReference type="NCBI Taxonomy" id="3039180"/>
    <lineage>
        <taxon>Bacteria</taxon>
        <taxon>Bacillati</taxon>
        <taxon>Bacillota</taxon>
        <taxon>Clostridia</taxon>
        <taxon>Neomoorellales</taxon>
        <taxon>Desulfitibacteraceae</taxon>
        <taxon>Metallumcola</taxon>
    </lineage>
</organism>
<dbReference type="EMBL" id="CP121694">
    <property type="protein sequence ID" value="WRO23090.1"/>
    <property type="molecule type" value="Genomic_DNA"/>
</dbReference>
<proteinExistence type="predicted"/>
<protein>
    <submittedName>
        <fullName evidence="2">PIN domain-containing protein</fullName>
    </submittedName>
</protein>
<name>A0AAU0US78_9FIRM</name>
<dbReference type="Pfam" id="PF01850">
    <property type="entry name" value="PIN"/>
    <property type="match status" value="1"/>
</dbReference>
<dbReference type="InterPro" id="IPR029060">
    <property type="entry name" value="PIN-like_dom_sf"/>
</dbReference>
<dbReference type="InterPro" id="IPR002716">
    <property type="entry name" value="PIN_dom"/>
</dbReference>
<dbReference type="AlphaFoldDB" id="A0AAU0US78"/>
<feature type="domain" description="PIN" evidence="1">
    <location>
        <begin position="8"/>
        <end position="124"/>
    </location>
</feature>
<dbReference type="Gene3D" id="3.40.50.1010">
    <property type="entry name" value="5'-nuclease"/>
    <property type="match status" value="1"/>
</dbReference>
<dbReference type="RefSeq" id="WP_366922476.1">
    <property type="nucleotide sequence ID" value="NZ_CP121694.1"/>
</dbReference>